<sequence length="168" mass="17744">SGGASVGASRQGGVPGRGGAKATRQAPRKAPRKGSRVPAEHLPVARIAVDMSLPHLDRPFDYLVPNELDPKAVPGCRVRVRFAGQLVDGLLLERVQESDHDGTLSFLERVTSAEPVLAPEIAALAREVADRYAGTLADVLRLAIPPRHAKAEGEPPREPAAPPEPPDG</sequence>
<dbReference type="GO" id="GO:0043138">
    <property type="term" value="F:3'-5' DNA helicase activity"/>
    <property type="evidence" value="ECO:0007669"/>
    <property type="project" value="TreeGrafter"/>
</dbReference>
<feature type="non-terminal residue" evidence="6">
    <location>
        <position position="1"/>
    </location>
</feature>
<keyword evidence="7" id="KW-1185">Reference proteome</keyword>
<dbReference type="GO" id="GO:0005524">
    <property type="term" value="F:ATP binding"/>
    <property type="evidence" value="ECO:0007669"/>
    <property type="project" value="UniProtKB-KW"/>
</dbReference>
<dbReference type="AlphaFoldDB" id="A0A372JHM2"/>
<dbReference type="GO" id="GO:0006270">
    <property type="term" value="P:DNA replication initiation"/>
    <property type="evidence" value="ECO:0007669"/>
    <property type="project" value="TreeGrafter"/>
</dbReference>
<feature type="compositionally biased region" description="Basic residues" evidence="4">
    <location>
        <begin position="26"/>
        <end position="35"/>
    </location>
</feature>
<organism evidence="6 7">
    <name type="scientific">Actinomadura logoneensis</name>
    <dbReference type="NCBI Taxonomy" id="2293572"/>
    <lineage>
        <taxon>Bacteria</taxon>
        <taxon>Bacillati</taxon>
        <taxon>Actinomycetota</taxon>
        <taxon>Actinomycetes</taxon>
        <taxon>Streptosporangiales</taxon>
        <taxon>Thermomonosporaceae</taxon>
        <taxon>Actinomadura</taxon>
    </lineage>
</organism>
<accession>A0A372JHM2</accession>
<protein>
    <submittedName>
        <fullName evidence="6">Primosome assembly protein PriA</fullName>
    </submittedName>
</protein>
<feature type="domain" description="Primosomal protein N' 3' DNA-binding" evidence="5">
    <location>
        <begin position="47"/>
        <end position="145"/>
    </location>
</feature>
<evidence type="ECO:0000256" key="2">
    <source>
        <dbReference type="ARBA" id="ARBA00022840"/>
    </source>
</evidence>
<dbReference type="GO" id="GO:0003677">
    <property type="term" value="F:DNA binding"/>
    <property type="evidence" value="ECO:0007669"/>
    <property type="project" value="UniProtKB-KW"/>
</dbReference>
<gene>
    <name evidence="6" type="ORF">DZF91_22605</name>
</gene>
<evidence type="ECO:0000259" key="5">
    <source>
        <dbReference type="Pfam" id="PF17764"/>
    </source>
</evidence>
<feature type="region of interest" description="Disordered" evidence="4">
    <location>
        <begin position="146"/>
        <end position="168"/>
    </location>
</feature>
<feature type="compositionally biased region" description="Pro residues" evidence="4">
    <location>
        <begin position="158"/>
        <end position="168"/>
    </location>
</feature>
<reference evidence="6 7" key="1">
    <citation type="submission" date="2018-08" db="EMBL/GenBank/DDBJ databases">
        <title>Actinomadura jelena sp. nov., a novel Actinomycete isolated from soil in Chad.</title>
        <authorList>
            <person name="Shi L."/>
        </authorList>
    </citation>
    <scope>NUCLEOTIDE SEQUENCE [LARGE SCALE GENOMIC DNA]</scope>
    <source>
        <strain evidence="6 7">NEAU-G17</strain>
    </source>
</reference>
<feature type="region of interest" description="Disordered" evidence="4">
    <location>
        <begin position="1"/>
        <end position="39"/>
    </location>
</feature>
<dbReference type="InterPro" id="IPR042115">
    <property type="entry name" value="PriA_3primeBD_sf"/>
</dbReference>
<evidence type="ECO:0000256" key="4">
    <source>
        <dbReference type="SAM" id="MobiDB-lite"/>
    </source>
</evidence>
<keyword evidence="3" id="KW-0238">DNA-binding</keyword>
<evidence type="ECO:0000256" key="1">
    <source>
        <dbReference type="ARBA" id="ARBA00022741"/>
    </source>
</evidence>
<evidence type="ECO:0000313" key="6">
    <source>
        <dbReference type="EMBL" id="RFU39399.1"/>
    </source>
</evidence>
<dbReference type="PANTHER" id="PTHR30580:SF0">
    <property type="entry name" value="PRIMOSOMAL PROTEIN N"/>
    <property type="match status" value="1"/>
</dbReference>
<dbReference type="InterPro" id="IPR041222">
    <property type="entry name" value="PriA_3primeBD"/>
</dbReference>
<evidence type="ECO:0000313" key="7">
    <source>
        <dbReference type="Proteomes" id="UP000261811"/>
    </source>
</evidence>
<dbReference type="Proteomes" id="UP000261811">
    <property type="component" value="Unassembled WGS sequence"/>
</dbReference>
<dbReference type="Pfam" id="PF17764">
    <property type="entry name" value="PriA_3primeBD"/>
    <property type="match status" value="1"/>
</dbReference>
<dbReference type="PANTHER" id="PTHR30580">
    <property type="entry name" value="PRIMOSOMAL PROTEIN N"/>
    <property type="match status" value="1"/>
</dbReference>
<dbReference type="Gene3D" id="3.40.1440.60">
    <property type="entry name" value="PriA, 3(prime) DNA-binding domain"/>
    <property type="match status" value="1"/>
</dbReference>
<proteinExistence type="predicted"/>
<dbReference type="GO" id="GO:0006302">
    <property type="term" value="P:double-strand break repair"/>
    <property type="evidence" value="ECO:0007669"/>
    <property type="project" value="TreeGrafter"/>
</dbReference>
<dbReference type="GO" id="GO:0006310">
    <property type="term" value="P:DNA recombination"/>
    <property type="evidence" value="ECO:0007669"/>
    <property type="project" value="TreeGrafter"/>
</dbReference>
<evidence type="ECO:0000256" key="3">
    <source>
        <dbReference type="ARBA" id="ARBA00023125"/>
    </source>
</evidence>
<comment type="caution">
    <text evidence="6">The sequence shown here is derived from an EMBL/GenBank/DDBJ whole genome shotgun (WGS) entry which is preliminary data.</text>
</comment>
<name>A0A372JHM2_9ACTN</name>
<feature type="non-terminal residue" evidence="6">
    <location>
        <position position="168"/>
    </location>
</feature>
<dbReference type="EMBL" id="QURH01000340">
    <property type="protein sequence ID" value="RFU39399.1"/>
    <property type="molecule type" value="Genomic_DNA"/>
</dbReference>
<keyword evidence="2" id="KW-0067">ATP-binding</keyword>
<keyword evidence="1" id="KW-0547">Nucleotide-binding</keyword>